<comment type="caution">
    <text evidence="2">The sequence shown here is derived from an EMBL/GenBank/DDBJ whole genome shotgun (WGS) entry which is preliminary data.</text>
</comment>
<accession>A0A1X0DN47</accession>
<reference evidence="2 3" key="1">
    <citation type="submission" date="2016-12" db="EMBL/GenBank/DDBJ databases">
        <title>The new phylogeny of genus Mycobacterium.</title>
        <authorList>
            <person name="Tortoli E."/>
            <person name="Trovato A."/>
            <person name="Cirillo D.M."/>
        </authorList>
    </citation>
    <scope>NUCLEOTIDE SEQUENCE [LARGE SCALE GENOMIC DNA]</scope>
    <source>
        <strain evidence="2 3">DSM 45130</strain>
    </source>
</reference>
<dbReference type="Proteomes" id="UP000192801">
    <property type="component" value="Unassembled WGS sequence"/>
</dbReference>
<name>A0A1X0DN47_9MYCO</name>
<sequence length="249" mass="26363">MGSVSHLHTGGNRTLGTTTTDIRQMPDWRSFEGVHARLVPASRLGPSRRAVDYAWEIAPGVFEVLCVPDGGGFRYLSSEQLRGLAPGPLAELRAVARRNSAAVPVDSVELHNRRAGEYQQLSGSSPFVAAKILDPAAAGLLPGGSGAGPVLVEPAEPGAGEVALLAGMPSAYTLLVHRLRSLPEFVSAVDAMVTACRRSREVLPAPLSADLFLWRRGALHRITRVDAASGDILMDEPAELQNALADLAH</sequence>
<evidence type="ECO:0000313" key="3">
    <source>
        <dbReference type="Proteomes" id="UP000192801"/>
    </source>
</evidence>
<evidence type="ECO:0000313" key="2">
    <source>
        <dbReference type="EMBL" id="ORA73831.1"/>
    </source>
</evidence>
<evidence type="ECO:0000256" key="1">
    <source>
        <dbReference type="SAM" id="MobiDB-lite"/>
    </source>
</evidence>
<feature type="compositionally biased region" description="Low complexity" evidence="1">
    <location>
        <begin position="9"/>
        <end position="20"/>
    </location>
</feature>
<feature type="region of interest" description="Disordered" evidence="1">
    <location>
        <begin position="1"/>
        <end position="21"/>
    </location>
</feature>
<organism evidence="2 3">
    <name type="scientific">Mycolicibacterium insubricum</name>
    <dbReference type="NCBI Taxonomy" id="444597"/>
    <lineage>
        <taxon>Bacteria</taxon>
        <taxon>Bacillati</taxon>
        <taxon>Actinomycetota</taxon>
        <taxon>Actinomycetes</taxon>
        <taxon>Mycobacteriales</taxon>
        <taxon>Mycobacteriaceae</taxon>
        <taxon>Mycolicibacterium</taxon>
    </lineage>
</organism>
<dbReference type="AlphaFoldDB" id="A0A1X0DN47"/>
<dbReference type="STRING" id="444597.BST26_01265"/>
<proteinExistence type="predicted"/>
<gene>
    <name evidence="2" type="ORF">BST26_01265</name>
</gene>
<keyword evidence="3" id="KW-1185">Reference proteome</keyword>
<protein>
    <submittedName>
        <fullName evidence="2">Uncharacterized protein</fullName>
    </submittedName>
</protein>
<dbReference type="EMBL" id="MVHS01000002">
    <property type="protein sequence ID" value="ORA73831.1"/>
    <property type="molecule type" value="Genomic_DNA"/>
</dbReference>